<proteinExistence type="predicted"/>
<evidence type="ECO:0000313" key="2">
    <source>
        <dbReference type="Proteomes" id="UP000887116"/>
    </source>
</evidence>
<dbReference type="EMBL" id="BMAO01019287">
    <property type="protein sequence ID" value="GFR29631.1"/>
    <property type="molecule type" value="Genomic_DNA"/>
</dbReference>
<organism evidence="1 2">
    <name type="scientific">Trichonephila clavata</name>
    <name type="common">Joro spider</name>
    <name type="synonym">Nephila clavata</name>
    <dbReference type="NCBI Taxonomy" id="2740835"/>
    <lineage>
        <taxon>Eukaryota</taxon>
        <taxon>Metazoa</taxon>
        <taxon>Ecdysozoa</taxon>
        <taxon>Arthropoda</taxon>
        <taxon>Chelicerata</taxon>
        <taxon>Arachnida</taxon>
        <taxon>Araneae</taxon>
        <taxon>Araneomorphae</taxon>
        <taxon>Entelegynae</taxon>
        <taxon>Araneoidea</taxon>
        <taxon>Nephilidae</taxon>
        <taxon>Trichonephila</taxon>
    </lineage>
</organism>
<accession>A0A8X6K3S1</accession>
<protein>
    <submittedName>
        <fullName evidence="1">Uncharacterized protein</fullName>
    </submittedName>
</protein>
<keyword evidence="2" id="KW-1185">Reference proteome</keyword>
<name>A0A8X6K3S1_TRICU</name>
<gene>
    <name evidence="1" type="ORF">TNCT_245521</name>
</gene>
<sequence>MLLPLVKSCIPEDILRIWLRNPPVSTVEESYSKKLTQLLKFLRLEEEEDSEDLIAITPAMFLMSNSSAEVTDLDLNDFTKFHRRVRFRAKLFKDLKSRFRKEYLGLLAQKW</sequence>
<dbReference type="Proteomes" id="UP000887116">
    <property type="component" value="Unassembled WGS sequence"/>
</dbReference>
<comment type="caution">
    <text evidence="1">The sequence shown here is derived from an EMBL/GenBank/DDBJ whole genome shotgun (WGS) entry which is preliminary data.</text>
</comment>
<dbReference type="AlphaFoldDB" id="A0A8X6K3S1"/>
<evidence type="ECO:0000313" key="1">
    <source>
        <dbReference type="EMBL" id="GFR29631.1"/>
    </source>
</evidence>
<reference evidence="1" key="1">
    <citation type="submission" date="2020-07" db="EMBL/GenBank/DDBJ databases">
        <title>Multicomponent nature underlies the extraordinary mechanical properties of spider dragline silk.</title>
        <authorList>
            <person name="Kono N."/>
            <person name="Nakamura H."/>
            <person name="Mori M."/>
            <person name="Yoshida Y."/>
            <person name="Ohtoshi R."/>
            <person name="Malay A.D."/>
            <person name="Moran D.A.P."/>
            <person name="Tomita M."/>
            <person name="Numata K."/>
            <person name="Arakawa K."/>
        </authorList>
    </citation>
    <scope>NUCLEOTIDE SEQUENCE</scope>
</reference>